<evidence type="ECO:0000256" key="2">
    <source>
        <dbReference type="ARBA" id="ARBA00022840"/>
    </source>
</evidence>
<feature type="domain" description="ABC transporter" evidence="3">
    <location>
        <begin position="18"/>
        <end position="251"/>
    </location>
</feature>
<protein>
    <submittedName>
        <fullName evidence="4">Xylose import ATP-binding protein XylG</fullName>
    </submittedName>
</protein>
<dbReference type="InterPro" id="IPR017871">
    <property type="entry name" value="ABC_transporter-like_CS"/>
</dbReference>
<reference evidence="4 5" key="1">
    <citation type="submission" date="2020-04" db="EMBL/GenBank/DDBJ databases">
        <authorList>
            <consortium name="Desulfovibrio sp. FSS-1 genome sequencing consortium"/>
            <person name="Shimoshige H."/>
            <person name="Kobayashi H."/>
            <person name="Maekawa T."/>
        </authorList>
    </citation>
    <scope>NUCLEOTIDE SEQUENCE [LARGE SCALE GENOMIC DNA]</scope>
    <source>
        <strain evidence="4 5">SIID29052-01</strain>
    </source>
</reference>
<organism evidence="4 5">
    <name type="scientific">Fundidesulfovibrio magnetotacticus</name>
    <dbReference type="NCBI Taxonomy" id="2730080"/>
    <lineage>
        <taxon>Bacteria</taxon>
        <taxon>Pseudomonadati</taxon>
        <taxon>Thermodesulfobacteriota</taxon>
        <taxon>Desulfovibrionia</taxon>
        <taxon>Desulfovibrionales</taxon>
        <taxon>Desulfovibrionaceae</taxon>
        <taxon>Fundidesulfovibrio</taxon>
    </lineage>
</organism>
<gene>
    <name evidence="4" type="primary">xylG</name>
    <name evidence="4" type="ORF">NNJEOMEG_01168</name>
</gene>
<dbReference type="EMBL" id="BLTE01000004">
    <property type="protein sequence ID" value="GFK93336.1"/>
    <property type="molecule type" value="Genomic_DNA"/>
</dbReference>
<dbReference type="InterPro" id="IPR003439">
    <property type="entry name" value="ABC_transporter-like_ATP-bd"/>
</dbReference>
<dbReference type="InterPro" id="IPR027417">
    <property type="entry name" value="P-loop_NTPase"/>
</dbReference>
<dbReference type="GO" id="GO:0016887">
    <property type="term" value="F:ATP hydrolysis activity"/>
    <property type="evidence" value="ECO:0007669"/>
    <property type="project" value="InterPro"/>
</dbReference>
<evidence type="ECO:0000256" key="1">
    <source>
        <dbReference type="ARBA" id="ARBA00022741"/>
    </source>
</evidence>
<accession>A0A6V8LU53</accession>
<evidence type="ECO:0000313" key="4">
    <source>
        <dbReference type="EMBL" id="GFK93336.1"/>
    </source>
</evidence>
<sequence length="514" mass="55146">MRPAESPDAPPAQPHPALELKGITKRFGPNVANDAVSLTAHAGEIHALLGENGAGKSTLMSILSGRYHPDAGEIVIDGKPARFASPADALARGVGMVHQRFMLVEAFTVAENIALAAGGPALLDLPGEARRIRELSGRFGLKARPEALVRDLSMGERQRVEILKLLRLGARVLIFDEPTSVLAPTEVAGLHEVLKTLRREMRTIVFITHKLEEALDLSDRISILRRGRLVSRTTPAEAGGKANLARLMVGREVIFAIDKPPVAPGDEVLKLQGFTGGPDPARPAFREVDLSLRRGEVLAVVGVAGNGQTELTEALAGLCPARAGTAALGGAPVEARHWARAPKPGLAYVPEDRHHEGSIPPLSLTHNFLLTRLGDFTRRMVLDWTVSRKATLEAMERFDIRAQAPEQASGELSGGNLQKLLLARELSRRPSVLVVNQPTQGLDVGASEDVWKSLLAAREHAGVLLVTGELTEALTLADRVAVMFEGRVLAVLDVADPDQVARICPLMAGVEFCR</sequence>
<dbReference type="CDD" id="cd03215">
    <property type="entry name" value="ABC_Carb_Monos_II"/>
    <property type="match status" value="1"/>
</dbReference>
<dbReference type="InterPro" id="IPR003593">
    <property type="entry name" value="AAA+_ATPase"/>
</dbReference>
<feature type="domain" description="ABC transporter" evidence="3">
    <location>
        <begin position="269"/>
        <end position="510"/>
    </location>
</feature>
<comment type="caution">
    <text evidence="4">The sequence shown here is derived from an EMBL/GenBank/DDBJ whole genome shotgun (WGS) entry which is preliminary data.</text>
</comment>
<dbReference type="Proteomes" id="UP000494245">
    <property type="component" value="Unassembled WGS sequence"/>
</dbReference>
<proteinExistence type="predicted"/>
<dbReference type="PANTHER" id="PTHR43790">
    <property type="entry name" value="CARBOHYDRATE TRANSPORT ATP-BINDING PROTEIN MG119-RELATED"/>
    <property type="match status" value="1"/>
</dbReference>
<dbReference type="CDD" id="cd03216">
    <property type="entry name" value="ABC_Carb_Monos_I"/>
    <property type="match status" value="1"/>
</dbReference>
<dbReference type="InterPro" id="IPR050107">
    <property type="entry name" value="ABC_carbohydrate_import_ATPase"/>
</dbReference>
<dbReference type="Pfam" id="PF00005">
    <property type="entry name" value="ABC_tran"/>
    <property type="match status" value="2"/>
</dbReference>
<dbReference type="PROSITE" id="PS50893">
    <property type="entry name" value="ABC_TRANSPORTER_2"/>
    <property type="match status" value="2"/>
</dbReference>
<name>A0A6V8LU53_9BACT</name>
<dbReference type="RefSeq" id="WP_173082269.1">
    <property type="nucleotide sequence ID" value="NZ_BLTE01000004.1"/>
</dbReference>
<keyword evidence="2 4" id="KW-0067">ATP-binding</keyword>
<evidence type="ECO:0000313" key="5">
    <source>
        <dbReference type="Proteomes" id="UP000494245"/>
    </source>
</evidence>
<keyword evidence="1" id="KW-0547">Nucleotide-binding</keyword>
<keyword evidence="5" id="KW-1185">Reference proteome</keyword>
<dbReference type="PANTHER" id="PTHR43790:SF4">
    <property type="entry name" value="GUANOSINE IMPORT ATP-BINDING PROTEIN NUPO"/>
    <property type="match status" value="1"/>
</dbReference>
<dbReference type="GO" id="GO:0005524">
    <property type="term" value="F:ATP binding"/>
    <property type="evidence" value="ECO:0007669"/>
    <property type="project" value="UniProtKB-KW"/>
</dbReference>
<dbReference type="Gene3D" id="3.40.50.300">
    <property type="entry name" value="P-loop containing nucleotide triphosphate hydrolases"/>
    <property type="match status" value="2"/>
</dbReference>
<reference evidence="4 5" key="2">
    <citation type="submission" date="2020-05" db="EMBL/GenBank/DDBJ databases">
        <title>Draft genome sequence of Desulfovibrio sp. strainFSS-1.</title>
        <authorList>
            <person name="Shimoshige H."/>
            <person name="Kobayashi H."/>
            <person name="Maekawa T."/>
        </authorList>
    </citation>
    <scope>NUCLEOTIDE SEQUENCE [LARGE SCALE GENOMIC DNA]</scope>
    <source>
        <strain evidence="4 5">SIID29052-01</strain>
    </source>
</reference>
<dbReference type="SUPFAM" id="SSF52540">
    <property type="entry name" value="P-loop containing nucleoside triphosphate hydrolases"/>
    <property type="match status" value="2"/>
</dbReference>
<evidence type="ECO:0000259" key="3">
    <source>
        <dbReference type="PROSITE" id="PS50893"/>
    </source>
</evidence>
<dbReference type="SMART" id="SM00382">
    <property type="entry name" value="AAA"/>
    <property type="match status" value="2"/>
</dbReference>
<dbReference type="AlphaFoldDB" id="A0A6V8LU53"/>
<dbReference type="PROSITE" id="PS00211">
    <property type="entry name" value="ABC_TRANSPORTER_1"/>
    <property type="match status" value="1"/>
</dbReference>